<keyword evidence="3" id="KW-1185">Reference proteome</keyword>
<reference evidence="3" key="1">
    <citation type="submission" date="2017-01" db="EMBL/GenBank/DDBJ databases">
        <authorList>
            <person name="Wang Y."/>
            <person name="White M."/>
            <person name="Kvist S."/>
            <person name="Moncalvo J.-M."/>
        </authorList>
    </citation>
    <scope>NUCLEOTIDE SEQUENCE [LARGE SCALE GENOMIC DNA]</scope>
    <source>
        <strain evidence="3">ID-206-W2</strain>
    </source>
</reference>
<proteinExistence type="predicted"/>
<gene>
    <name evidence="2" type="ORF">AYI69_g5364</name>
</gene>
<dbReference type="EMBL" id="LSSM01002241">
    <property type="protein sequence ID" value="OMJ22509.1"/>
    <property type="molecule type" value="Genomic_DNA"/>
</dbReference>
<dbReference type="AlphaFoldDB" id="A0A1R1Y6J0"/>
<protein>
    <submittedName>
        <fullName evidence="2">Uncharacterized protein</fullName>
    </submittedName>
</protein>
<accession>A0A1R1Y6J0</accession>
<sequence>SALRPRSLTTLHSHSPPVHTFIHIQSLPPPPCHQLLAFPPSISCAQTPPSRSRASIRPLQTPSPHPPPFSTSSQFSPSSPSVNSFNSVLSIRCLIFFPYALYLCPRLFTPILSLLTLHHLLLTSSVFSTLFAPSPFPSDWYPLSLSLPSSAPLPRSLTISFPTSFFVLFLPTLPFG</sequence>
<name>A0A1R1Y6J0_9FUNG</name>
<organism evidence="2 3">
    <name type="scientific">Smittium culicis</name>
    <dbReference type="NCBI Taxonomy" id="133412"/>
    <lineage>
        <taxon>Eukaryota</taxon>
        <taxon>Fungi</taxon>
        <taxon>Fungi incertae sedis</taxon>
        <taxon>Zoopagomycota</taxon>
        <taxon>Kickxellomycotina</taxon>
        <taxon>Harpellomycetes</taxon>
        <taxon>Harpellales</taxon>
        <taxon>Legeriomycetaceae</taxon>
        <taxon>Smittium</taxon>
    </lineage>
</organism>
<evidence type="ECO:0000313" key="2">
    <source>
        <dbReference type="EMBL" id="OMJ22509.1"/>
    </source>
</evidence>
<evidence type="ECO:0000256" key="1">
    <source>
        <dbReference type="SAM" id="MobiDB-lite"/>
    </source>
</evidence>
<feature type="non-terminal residue" evidence="2">
    <location>
        <position position="1"/>
    </location>
</feature>
<dbReference type="Proteomes" id="UP000187429">
    <property type="component" value="Unassembled WGS sequence"/>
</dbReference>
<evidence type="ECO:0000313" key="3">
    <source>
        <dbReference type="Proteomes" id="UP000187429"/>
    </source>
</evidence>
<comment type="caution">
    <text evidence="2">The sequence shown here is derived from an EMBL/GenBank/DDBJ whole genome shotgun (WGS) entry which is preliminary data.</text>
</comment>
<feature type="region of interest" description="Disordered" evidence="1">
    <location>
        <begin position="46"/>
        <end position="75"/>
    </location>
</feature>